<evidence type="ECO:0000313" key="10">
    <source>
        <dbReference type="Proteomes" id="UP000094389"/>
    </source>
</evidence>
<name>A0A1E4S3F0_CYBJN</name>
<dbReference type="STRING" id="983966.A0A1E4S3F0"/>
<dbReference type="PANTHER" id="PTHR10196:SF57">
    <property type="entry name" value="XYLULOSE KINASE"/>
    <property type="match status" value="1"/>
</dbReference>
<evidence type="ECO:0000256" key="3">
    <source>
        <dbReference type="ARBA" id="ARBA00022679"/>
    </source>
</evidence>
<dbReference type="InterPro" id="IPR043129">
    <property type="entry name" value="ATPase_NBD"/>
</dbReference>
<evidence type="ECO:0000259" key="8">
    <source>
        <dbReference type="Pfam" id="PF02782"/>
    </source>
</evidence>
<keyword evidence="10" id="KW-1185">Reference proteome</keyword>
<evidence type="ECO:0000256" key="5">
    <source>
        <dbReference type="ARBA" id="ARBA00048885"/>
    </source>
</evidence>
<evidence type="ECO:0000256" key="6">
    <source>
        <dbReference type="RuleBase" id="RU367058"/>
    </source>
</evidence>
<dbReference type="GO" id="GO:0005524">
    <property type="term" value="F:ATP binding"/>
    <property type="evidence" value="ECO:0007669"/>
    <property type="project" value="UniProtKB-UniRule"/>
</dbReference>
<accession>A0A1E4S3F0</accession>
<dbReference type="RefSeq" id="XP_020071095.1">
    <property type="nucleotide sequence ID" value="XM_020217359.1"/>
</dbReference>
<feature type="domain" description="Carbohydrate kinase FGGY C-terminal" evidence="8">
    <location>
        <begin position="310"/>
        <end position="526"/>
    </location>
</feature>
<dbReference type="OMA" id="PISCMYK"/>
<dbReference type="Pfam" id="PF02782">
    <property type="entry name" value="FGGY_C"/>
    <property type="match status" value="1"/>
</dbReference>
<dbReference type="PANTHER" id="PTHR10196">
    <property type="entry name" value="SUGAR KINASE"/>
    <property type="match status" value="1"/>
</dbReference>
<dbReference type="GO" id="GO:0005997">
    <property type="term" value="P:xylulose metabolic process"/>
    <property type="evidence" value="ECO:0007669"/>
    <property type="project" value="TreeGrafter"/>
</dbReference>
<keyword evidence="6" id="KW-0547">Nucleotide-binding</keyword>
<dbReference type="Pfam" id="PF00370">
    <property type="entry name" value="FGGY_N"/>
    <property type="match status" value="1"/>
</dbReference>
<keyword evidence="6" id="KW-0119">Carbohydrate metabolism</keyword>
<evidence type="ECO:0000313" key="9">
    <source>
        <dbReference type="EMBL" id="ODV74056.1"/>
    </source>
</evidence>
<organism evidence="9 10">
    <name type="scientific">Cyberlindnera jadinii (strain ATCC 18201 / CBS 1600 / BCRC 20928 / JCM 3617 / NBRC 0987 / NRRL Y-1542)</name>
    <name type="common">Torula yeast</name>
    <name type="synonym">Candida utilis</name>
    <dbReference type="NCBI Taxonomy" id="983966"/>
    <lineage>
        <taxon>Eukaryota</taxon>
        <taxon>Fungi</taxon>
        <taxon>Dikarya</taxon>
        <taxon>Ascomycota</taxon>
        <taxon>Saccharomycotina</taxon>
        <taxon>Saccharomycetes</taxon>
        <taxon>Phaffomycetales</taxon>
        <taxon>Phaffomycetaceae</taxon>
        <taxon>Cyberlindnera</taxon>
    </lineage>
</organism>
<dbReference type="EMBL" id="KV453929">
    <property type="protein sequence ID" value="ODV74056.1"/>
    <property type="molecule type" value="Genomic_DNA"/>
</dbReference>
<dbReference type="GO" id="GO:0042732">
    <property type="term" value="P:D-xylose metabolic process"/>
    <property type="evidence" value="ECO:0007669"/>
    <property type="project" value="UniProtKB-UniRule"/>
</dbReference>
<dbReference type="OrthoDB" id="1728974at2759"/>
<dbReference type="AlphaFoldDB" id="A0A1E4S3F0"/>
<evidence type="ECO:0000256" key="1">
    <source>
        <dbReference type="ARBA" id="ARBA00009156"/>
    </source>
</evidence>
<dbReference type="GO" id="GO:0005829">
    <property type="term" value="C:cytosol"/>
    <property type="evidence" value="ECO:0007669"/>
    <property type="project" value="TreeGrafter"/>
</dbReference>
<dbReference type="EC" id="2.7.1.17" evidence="6"/>
<comment type="similarity">
    <text evidence="1 6">Belongs to the FGGY kinase family.</text>
</comment>
<dbReference type="Proteomes" id="UP000094389">
    <property type="component" value="Unassembled WGS sequence"/>
</dbReference>
<dbReference type="SUPFAM" id="SSF53067">
    <property type="entry name" value="Actin-like ATPase domain"/>
    <property type="match status" value="2"/>
</dbReference>
<dbReference type="Gene3D" id="3.30.420.40">
    <property type="match status" value="2"/>
</dbReference>
<keyword evidence="4 6" id="KW-0418">Kinase</keyword>
<dbReference type="GO" id="GO:0004856">
    <property type="term" value="F:D-xylulokinase activity"/>
    <property type="evidence" value="ECO:0007669"/>
    <property type="project" value="UniProtKB-UniRule"/>
</dbReference>
<comment type="catalytic activity">
    <reaction evidence="5 6">
        <text>D-xylulose + ATP = D-xylulose 5-phosphate + ADP + H(+)</text>
        <dbReference type="Rhea" id="RHEA:10964"/>
        <dbReference type="ChEBI" id="CHEBI:15378"/>
        <dbReference type="ChEBI" id="CHEBI:17140"/>
        <dbReference type="ChEBI" id="CHEBI:30616"/>
        <dbReference type="ChEBI" id="CHEBI:57737"/>
        <dbReference type="ChEBI" id="CHEBI:456216"/>
        <dbReference type="EC" id="2.7.1.17"/>
    </reaction>
</comment>
<dbReference type="CDD" id="cd07776">
    <property type="entry name" value="ASKHA_NBD_FGGY_SpXK-like"/>
    <property type="match status" value="1"/>
</dbReference>
<dbReference type="InterPro" id="IPR018485">
    <property type="entry name" value="FGGY_C"/>
</dbReference>
<evidence type="ECO:0000259" key="7">
    <source>
        <dbReference type="Pfam" id="PF00370"/>
    </source>
</evidence>
<evidence type="ECO:0000256" key="4">
    <source>
        <dbReference type="ARBA" id="ARBA00022777"/>
    </source>
</evidence>
<sequence length="579" mass="64905">MSYYFGLDLSTQQLKLLVIDEGFKIVHSYSLEFETDLPHYKTVKGVYSDERTGEIVAPVTMWIEALDVVLEKVKQDGIDFALVKGISGSCQQHGSVYWSDAANDVLSSLDPTRSLKDQIGEACFSLQTSPNWQDHSTGEELEIFERYVGGADSLAEITGSRAHYRFTGPQIRKLLKLRPEVYHKTKRISLVSSFLASLFSGTIVELEEADACGMNLYDIRNKRWDEQLLATCSMTHEMDGIEDETVRQQAIDELKRKLGTPSPAGFKAISKISSYFVQKFGFKEDCRIYSFTGDNLATIISFPLNEDELLISLGTSTTVLLVTKHYVPSSAYHTFIHPTIPDSYMGMICYCNGSLAREKIRDLLNKKFNKPSNDWTLFDKLLSQSKFNKAVGVYFPIGEIVPNCKAQTIRARMGSDGELEIVDSWDEEIDAGVIVQSQALSCRARAAPMLNVKAQTIDGIESLEFDGKLISKEHLSQRPHKVVFVGGASKNTAIVSKFAEVLGGESFRFDNPNACALGGAFKASWSVACEDDGVVDFHRYLESRFDTNTMERIQVDEKQWDTYIPGLKMLQQLETVLER</sequence>
<keyword evidence="2 6" id="KW-0859">Xylose metabolism</keyword>
<keyword evidence="6" id="KW-0067">ATP-binding</keyword>
<feature type="domain" description="Carbohydrate kinase FGGY N-terminal" evidence="7">
    <location>
        <begin position="131"/>
        <end position="237"/>
    </location>
</feature>
<protein>
    <recommendedName>
        <fullName evidence="6">Xylulose kinase</fullName>
        <ecNumber evidence="6">2.7.1.17</ecNumber>
    </recommendedName>
</protein>
<dbReference type="InterPro" id="IPR018484">
    <property type="entry name" value="FGGY_N"/>
</dbReference>
<comment type="function">
    <text evidence="6">Highly specific D-xylulose kinase which participates in the catabolism of xylose. Xylose is a major component of hemicelluloses such as xylan. Most fungi utilize D-xylose via three enzymatic reactions, xylose reductase (XR), xylitol dehydrogenase (XDH), and xylulokinase, to form xylulose 5-phosphate, which enters pentose phosphate pathway.</text>
</comment>
<dbReference type="InterPro" id="IPR042024">
    <property type="entry name" value="D-XK_euk"/>
</dbReference>
<gene>
    <name evidence="9" type="ORF">CYBJADRAFT_189878</name>
</gene>
<keyword evidence="3 6" id="KW-0808">Transferase</keyword>
<proteinExistence type="inferred from homology"/>
<dbReference type="FunFam" id="3.30.420.40:FF:000118">
    <property type="entry name" value="Xylulose kinase 2"/>
    <property type="match status" value="1"/>
</dbReference>
<evidence type="ECO:0000256" key="2">
    <source>
        <dbReference type="ARBA" id="ARBA00022629"/>
    </source>
</evidence>
<reference evidence="9 10" key="1">
    <citation type="journal article" date="2016" name="Proc. Natl. Acad. Sci. U.S.A.">
        <title>Comparative genomics of biotechnologically important yeasts.</title>
        <authorList>
            <person name="Riley R."/>
            <person name="Haridas S."/>
            <person name="Wolfe K.H."/>
            <person name="Lopes M.R."/>
            <person name="Hittinger C.T."/>
            <person name="Goeker M."/>
            <person name="Salamov A.A."/>
            <person name="Wisecaver J.H."/>
            <person name="Long T.M."/>
            <person name="Calvey C.H."/>
            <person name="Aerts A.L."/>
            <person name="Barry K.W."/>
            <person name="Choi C."/>
            <person name="Clum A."/>
            <person name="Coughlan A.Y."/>
            <person name="Deshpande S."/>
            <person name="Douglass A.P."/>
            <person name="Hanson S.J."/>
            <person name="Klenk H.-P."/>
            <person name="LaButti K.M."/>
            <person name="Lapidus A."/>
            <person name="Lindquist E.A."/>
            <person name="Lipzen A.M."/>
            <person name="Meier-Kolthoff J.P."/>
            <person name="Ohm R.A."/>
            <person name="Otillar R.P."/>
            <person name="Pangilinan J.L."/>
            <person name="Peng Y."/>
            <person name="Rokas A."/>
            <person name="Rosa C.A."/>
            <person name="Scheuner C."/>
            <person name="Sibirny A.A."/>
            <person name="Slot J.C."/>
            <person name="Stielow J.B."/>
            <person name="Sun H."/>
            <person name="Kurtzman C.P."/>
            <person name="Blackwell M."/>
            <person name="Grigoriev I.V."/>
            <person name="Jeffries T.W."/>
        </authorList>
    </citation>
    <scope>NUCLEOTIDE SEQUENCE [LARGE SCALE GENOMIC DNA]</scope>
    <source>
        <strain evidence="10">ATCC 18201 / CBS 1600 / BCRC 20928 / JCM 3617 / NBRC 0987 / NRRL Y-1542</strain>
    </source>
</reference>
<dbReference type="GeneID" id="30991755"/>